<dbReference type="PANTHER" id="PTHR45982">
    <property type="entry name" value="REGULATOR OF CHROMOSOME CONDENSATION"/>
    <property type="match status" value="1"/>
</dbReference>
<organism evidence="6 7">
    <name type="scientific">Stomoxys calcitrans</name>
    <name type="common">Stable fly</name>
    <name type="synonym">Conops calcitrans</name>
    <dbReference type="NCBI Taxonomy" id="35570"/>
    <lineage>
        <taxon>Eukaryota</taxon>
        <taxon>Metazoa</taxon>
        <taxon>Ecdysozoa</taxon>
        <taxon>Arthropoda</taxon>
        <taxon>Hexapoda</taxon>
        <taxon>Insecta</taxon>
        <taxon>Pterygota</taxon>
        <taxon>Neoptera</taxon>
        <taxon>Endopterygota</taxon>
        <taxon>Diptera</taxon>
        <taxon>Brachycera</taxon>
        <taxon>Muscomorpha</taxon>
        <taxon>Muscoidea</taxon>
        <taxon>Muscidae</taxon>
        <taxon>Stomoxys</taxon>
    </lineage>
</organism>
<evidence type="ECO:0000256" key="1">
    <source>
        <dbReference type="ARBA" id="ARBA00022658"/>
    </source>
</evidence>
<keyword evidence="1" id="KW-0344">Guanine-nucleotide releasing factor</keyword>
<evidence type="ECO:0000313" key="6">
    <source>
        <dbReference type="EnsemblMetazoa" id="SCAU015988-PA"/>
    </source>
</evidence>
<dbReference type="VEuPathDB" id="VectorBase:SCAU015988"/>
<dbReference type="AlphaFoldDB" id="A0A1I8QCW4"/>
<dbReference type="KEGG" id="scac:106093806"/>
<proteinExistence type="predicted"/>
<dbReference type="PRINTS" id="PR00633">
    <property type="entry name" value="RCCNDNSATION"/>
</dbReference>
<evidence type="ECO:0000256" key="3">
    <source>
        <dbReference type="PROSITE-ProRule" id="PRU00235"/>
    </source>
</evidence>
<dbReference type="GO" id="GO:0005737">
    <property type="term" value="C:cytoplasm"/>
    <property type="evidence" value="ECO:0007669"/>
    <property type="project" value="TreeGrafter"/>
</dbReference>
<keyword evidence="7" id="KW-1185">Reference proteome</keyword>
<feature type="compositionally biased region" description="Low complexity" evidence="4">
    <location>
        <begin position="452"/>
        <end position="461"/>
    </location>
</feature>
<dbReference type="GO" id="GO:0005085">
    <property type="term" value="F:guanyl-nucleotide exchange factor activity"/>
    <property type="evidence" value="ECO:0007669"/>
    <property type="project" value="TreeGrafter"/>
</dbReference>
<feature type="repeat" description="RCC1" evidence="3">
    <location>
        <begin position="161"/>
        <end position="212"/>
    </location>
</feature>
<dbReference type="SUPFAM" id="SSF50985">
    <property type="entry name" value="RCC1/BLIP-II"/>
    <property type="match status" value="1"/>
</dbReference>
<feature type="repeat" description="RCC1" evidence="3">
    <location>
        <begin position="278"/>
        <end position="328"/>
    </location>
</feature>
<feature type="repeat" description="RCC1" evidence="3">
    <location>
        <begin position="329"/>
        <end position="381"/>
    </location>
</feature>
<reference evidence="6" key="1">
    <citation type="submission" date="2020-05" db="UniProtKB">
        <authorList>
            <consortium name="EnsemblMetazoa"/>
        </authorList>
    </citation>
    <scope>IDENTIFICATION</scope>
    <source>
        <strain evidence="6">USDA</strain>
    </source>
</reference>
<dbReference type="PANTHER" id="PTHR45982:SF1">
    <property type="entry name" value="REGULATOR OF CHROMOSOME CONDENSATION"/>
    <property type="match status" value="1"/>
</dbReference>
<dbReference type="Proteomes" id="UP000095300">
    <property type="component" value="Unassembled WGS sequence"/>
</dbReference>
<feature type="repeat" description="RCC1" evidence="3">
    <location>
        <begin position="56"/>
        <end position="108"/>
    </location>
</feature>
<dbReference type="PROSITE" id="PS50012">
    <property type="entry name" value="RCC1_3"/>
    <property type="match status" value="6"/>
</dbReference>
<feature type="compositionally biased region" description="Polar residues" evidence="4">
    <location>
        <begin position="17"/>
        <end position="32"/>
    </location>
</feature>
<accession>A0A1I8QCW4</accession>
<gene>
    <name evidence="6" type="primary">106093806</name>
</gene>
<feature type="region of interest" description="Disordered" evidence="4">
    <location>
        <begin position="1"/>
        <end position="40"/>
    </location>
</feature>
<dbReference type="STRING" id="35570.A0A1I8QCW4"/>
<keyword evidence="2" id="KW-0677">Repeat</keyword>
<dbReference type="InterPro" id="IPR000408">
    <property type="entry name" value="Reg_chr_condens"/>
</dbReference>
<dbReference type="OrthoDB" id="61110at2759"/>
<dbReference type="Gene3D" id="2.130.10.30">
    <property type="entry name" value="Regulator of chromosome condensation 1/beta-lactamase-inhibitor protein II"/>
    <property type="match status" value="1"/>
</dbReference>
<feature type="domain" description="RCC1-like" evidence="5">
    <location>
        <begin position="58"/>
        <end position="431"/>
    </location>
</feature>
<evidence type="ECO:0000313" key="7">
    <source>
        <dbReference type="Proteomes" id="UP000095300"/>
    </source>
</evidence>
<sequence length="524" mass="56008">MPRVAVRRKADAEAETETTNVDNNNKGETSDTVGPKGKRSRMNFILPLPERPRVVGRALVCGQGDMGQLGLGDDESKFERKRPALIEKVANVVDVKAGGMHNLVLTHDGRVFSFGCNDEGALGRDSSEEGSEFEPSLVNLPGKVLKITAGDSHSACLLEDGRVFAWGSFRDSHGNMGLTLEGNKRTPINVLPDLTCCDIASGADHLAILTCQGKVYTVGCAEQGQLGRVSLRSASGEGRRGKTELLKPGLVITKNKNKPIEAIWATNYCTFLREHQSGIIWAFGLNNYCQLLANAKDLPTIINPINTKIENVKQIAGGQHHTLILKEDGSVLVIGRKDYGRLGLGTVADDVTQLKPITALKGKKVVSVSCGEAQSFALTDDGKLYSWGMGSNHQLGTGSEDDVLEPALIVSKQTEGKRIIRASSGGQHSIFLVEDENQPASEVSVKEKSTAKKATTTASKTKGADKAGQAKKDDPETEAPKINGDISKAEDATTTQSNGSEETKTDEAETASAPPPAKKGRKKK</sequence>
<dbReference type="Pfam" id="PF25390">
    <property type="entry name" value="WD40_RLD"/>
    <property type="match status" value="1"/>
</dbReference>
<feature type="repeat" description="RCC1" evidence="3">
    <location>
        <begin position="382"/>
        <end position="435"/>
    </location>
</feature>
<feature type="compositionally biased region" description="Basic and acidic residues" evidence="4">
    <location>
        <begin position="462"/>
        <end position="474"/>
    </location>
</feature>
<dbReference type="InterPro" id="IPR058923">
    <property type="entry name" value="RCC1-like_dom"/>
</dbReference>
<dbReference type="InterPro" id="IPR051553">
    <property type="entry name" value="Ran_GTPase-activating"/>
</dbReference>
<dbReference type="PROSITE" id="PS00626">
    <property type="entry name" value="RCC1_2"/>
    <property type="match status" value="1"/>
</dbReference>
<evidence type="ECO:0000259" key="5">
    <source>
        <dbReference type="Pfam" id="PF25390"/>
    </source>
</evidence>
<feature type="region of interest" description="Disordered" evidence="4">
    <location>
        <begin position="431"/>
        <end position="524"/>
    </location>
</feature>
<protein>
    <recommendedName>
        <fullName evidence="5">RCC1-like domain-containing protein</fullName>
    </recommendedName>
</protein>
<evidence type="ECO:0000256" key="2">
    <source>
        <dbReference type="ARBA" id="ARBA00022737"/>
    </source>
</evidence>
<dbReference type="InterPro" id="IPR009091">
    <property type="entry name" value="RCC1/BLIP-II"/>
</dbReference>
<evidence type="ECO:0000256" key="4">
    <source>
        <dbReference type="SAM" id="MobiDB-lite"/>
    </source>
</evidence>
<dbReference type="EnsemblMetazoa" id="SCAU015988-RA">
    <property type="protein sequence ID" value="SCAU015988-PA"/>
    <property type="gene ID" value="SCAU015988"/>
</dbReference>
<feature type="repeat" description="RCC1" evidence="3">
    <location>
        <begin position="109"/>
        <end position="160"/>
    </location>
</feature>
<name>A0A1I8QCW4_STOCA</name>